<sequence length="142" mass="15392">MVGRSAGFSRDDTVETQLTKVEFIDENIDHPHRVGVRHIVIQTLGKQRALASMLSLDKTLHWRPPLISNPSSHSKVDANVFTQPGPISAGDYHLLRVDFGHLRLAGNSPGCVITPVSPRVAEGTSAGATNEAIHRRGEPDTS</sequence>
<feature type="compositionally biased region" description="Basic and acidic residues" evidence="1">
    <location>
        <begin position="132"/>
        <end position="142"/>
    </location>
</feature>
<dbReference type="EMBL" id="LT629689">
    <property type="protein sequence ID" value="SDF55920.1"/>
    <property type="molecule type" value="Genomic_DNA"/>
</dbReference>
<evidence type="ECO:0000256" key="1">
    <source>
        <dbReference type="SAM" id="MobiDB-lite"/>
    </source>
</evidence>
<accession>A0ABY0NJG2</accession>
<keyword evidence="3" id="KW-1185">Reference proteome</keyword>
<proteinExistence type="predicted"/>
<protein>
    <submittedName>
        <fullName evidence="2">Uncharacterized protein</fullName>
    </submittedName>
</protein>
<evidence type="ECO:0000313" key="2">
    <source>
        <dbReference type="EMBL" id="SDF55920.1"/>
    </source>
</evidence>
<organism evidence="2 3">
    <name type="scientific">Pseudomonas extremaustralis</name>
    <dbReference type="NCBI Taxonomy" id="359110"/>
    <lineage>
        <taxon>Bacteria</taxon>
        <taxon>Pseudomonadati</taxon>
        <taxon>Pseudomonadota</taxon>
        <taxon>Gammaproteobacteria</taxon>
        <taxon>Pseudomonadales</taxon>
        <taxon>Pseudomonadaceae</taxon>
        <taxon>Pseudomonas</taxon>
    </lineage>
</organism>
<evidence type="ECO:0000313" key="3">
    <source>
        <dbReference type="Proteomes" id="UP000182858"/>
    </source>
</evidence>
<name>A0ABY0NJG2_9PSED</name>
<feature type="region of interest" description="Disordered" evidence="1">
    <location>
        <begin position="122"/>
        <end position="142"/>
    </location>
</feature>
<gene>
    <name evidence="2" type="ORF">SAMN05216591_3307</name>
</gene>
<reference evidence="2 3" key="1">
    <citation type="submission" date="2016-10" db="EMBL/GenBank/DDBJ databases">
        <authorList>
            <person name="Varghese N."/>
            <person name="Submissions S."/>
        </authorList>
    </citation>
    <scope>NUCLEOTIDE SEQUENCE [LARGE SCALE GENOMIC DNA]</scope>
    <source>
        <strain evidence="2 3">DSM 17835</strain>
    </source>
</reference>
<dbReference type="Proteomes" id="UP000182858">
    <property type="component" value="Chromosome I"/>
</dbReference>